<name>A0A7Y4KJT0_9BACT</name>
<feature type="transmembrane region" description="Helical" evidence="5">
    <location>
        <begin position="312"/>
        <end position="333"/>
    </location>
</feature>
<dbReference type="SMART" id="SM00387">
    <property type="entry name" value="HATPase_c"/>
    <property type="match status" value="1"/>
</dbReference>
<feature type="coiled-coil region" evidence="4">
    <location>
        <begin position="387"/>
        <end position="441"/>
    </location>
</feature>
<dbReference type="AlphaFoldDB" id="A0A7Y4KJT0"/>
<proteinExistence type="predicted"/>
<comment type="caution">
    <text evidence="8">The sequence shown here is derived from an EMBL/GenBank/DDBJ whole genome shotgun (WGS) entry which is preliminary data.</text>
</comment>
<dbReference type="Pfam" id="PF07696">
    <property type="entry name" value="7TMR-DISMED2"/>
    <property type="match status" value="1"/>
</dbReference>
<sequence length="706" mass="78250">MTQWFRPQVIALLLFLAGGGASLAAPPDVVVDGTQDLLLVGQNLSVLEDDTQALTIEDVSRPEFADRFIRSTHVVPTHGYSRSVFWARFSYLEKDLPPGHRWFLLVKRAFLEHVDVYFQLPDGSFDGRRAGTQVPWAQREVPHWFPTFHLPGATLEPATVYIRFQTQGLMEMPVTLLTGDRLAQETAASLVPWWIYVGILSSMVLFNTILYFILKDRAYLYYILYIIFFGLFTGMKFQAVGYVFFPEGGSWLSWVMPAFAHLGCFFIALFTRSFLNTRQMAPLLDRLVLGLAAVSGFFALLSPFIPYRISEITANILVLAYGPLLLVVPVVVWRRGFQPARFFIAGWSVLIAGGVLLPFINQGWLPSNIVPRQVTQLGSAIEMILFALALASRINEAKKESEAAKRRALEGEIHRLRNIELRQANEEILRKQAQLVQAEKMASLGQLTTGIAHEIKNPLNFINNFSLSLVAMTDELEQEVKALPSDRQTSLMMIASDCKIAAQKIAEHGGRADGIVRGMLDHAAVRPGERRMTDLNRLIEEHLGLVHGAWGQQLGVHVSVERAFEPGLLPVEVIPQELGRVLLNLLNNAFHAVGARHKKGLDGYVPAIRISTHGQGEQVEIRIEDNGTGIPAAVRDRIFEPFFTTKPPGEGVGLGLSLSYGIVTQRHGGRLVFESTENQGTTFVIALPARRESEPSSAGGGGALAT</sequence>
<dbReference type="InterPro" id="IPR011623">
    <property type="entry name" value="7TMR_DISM_rcpt_extracell_dom1"/>
</dbReference>
<dbReference type="Pfam" id="PF07695">
    <property type="entry name" value="7TMR-DISM_7TM"/>
    <property type="match status" value="1"/>
</dbReference>
<dbReference type="InterPro" id="IPR004358">
    <property type="entry name" value="Sig_transdc_His_kin-like_C"/>
</dbReference>
<dbReference type="Proteomes" id="UP000563426">
    <property type="component" value="Unassembled WGS sequence"/>
</dbReference>
<evidence type="ECO:0000256" key="5">
    <source>
        <dbReference type="SAM" id="Phobius"/>
    </source>
</evidence>
<reference evidence="8 9" key="1">
    <citation type="submission" date="2020-05" db="EMBL/GenBank/DDBJ databases">
        <authorList>
            <person name="Whitworth D."/>
        </authorList>
    </citation>
    <scope>NUCLEOTIDE SEQUENCE [LARGE SCALE GENOMIC DNA]</scope>
    <source>
        <strain evidence="8 9">AB043B</strain>
    </source>
</reference>
<dbReference type="Gene3D" id="3.30.565.10">
    <property type="entry name" value="Histidine kinase-like ATPase, C-terminal domain"/>
    <property type="match status" value="1"/>
</dbReference>
<keyword evidence="9" id="KW-1185">Reference proteome</keyword>
<feature type="chain" id="PRO_5030580533" description="histidine kinase" evidence="6">
    <location>
        <begin position="25"/>
        <end position="706"/>
    </location>
</feature>
<keyword evidence="6" id="KW-0732">Signal</keyword>
<dbReference type="InterPro" id="IPR003661">
    <property type="entry name" value="HisK_dim/P_dom"/>
</dbReference>
<accession>A0A7Y4KJT0</accession>
<dbReference type="Gene3D" id="2.60.40.2380">
    <property type="match status" value="1"/>
</dbReference>
<comment type="catalytic activity">
    <reaction evidence="1">
        <text>ATP + protein L-histidine = ADP + protein N-phospho-L-histidine.</text>
        <dbReference type="EC" id="2.7.13.3"/>
    </reaction>
</comment>
<feature type="domain" description="Histidine kinase" evidence="7">
    <location>
        <begin position="450"/>
        <end position="691"/>
    </location>
</feature>
<feature type="transmembrane region" description="Helical" evidence="5">
    <location>
        <begin position="221"/>
        <end position="245"/>
    </location>
</feature>
<dbReference type="InterPro" id="IPR003594">
    <property type="entry name" value="HATPase_dom"/>
</dbReference>
<dbReference type="RefSeq" id="WP_171435885.1">
    <property type="nucleotide sequence ID" value="NZ_JABFJV010000089.1"/>
</dbReference>
<keyword evidence="5" id="KW-0472">Membrane</keyword>
<dbReference type="PROSITE" id="PS50109">
    <property type="entry name" value="HIS_KIN"/>
    <property type="match status" value="1"/>
</dbReference>
<protein>
    <recommendedName>
        <fullName evidence="2">histidine kinase</fullName>
        <ecNumber evidence="2">2.7.13.3</ecNumber>
    </recommendedName>
</protein>
<keyword evidence="3" id="KW-0597">Phosphoprotein</keyword>
<feature type="transmembrane region" description="Helical" evidence="5">
    <location>
        <begin position="251"/>
        <end position="275"/>
    </location>
</feature>
<dbReference type="EC" id="2.7.13.3" evidence="2"/>
<dbReference type="CDD" id="cd00082">
    <property type="entry name" value="HisKA"/>
    <property type="match status" value="1"/>
</dbReference>
<keyword evidence="4" id="KW-0175">Coiled coil</keyword>
<keyword evidence="5" id="KW-0812">Transmembrane</keyword>
<dbReference type="InterPro" id="IPR036097">
    <property type="entry name" value="HisK_dim/P_sf"/>
</dbReference>
<dbReference type="PANTHER" id="PTHR43065">
    <property type="entry name" value="SENSOR HISTIDINE KINASE"/>
    <property type="match status" value="1"/>
</dbReference>
<dbReference type="InterPro" id="IPR011622">
    <property type="entry name" value="7TMR_DISM_rcpt_extracell_dom2"/>
</dbReference>
<dbReference type="EMBL" id="JABFJV010000089">
    <property type="protein sequence ID" value="NOK34962.1"/>
    <property type="molecule type" value="Genomic_DNA"/>
</dbReference>
<feature type="signal peptide" evidence="6">
    <location>
        <begin position="1"/>
        <end position="24"/>
    </location>
</feature>
<feature type="transmembrane region" description="Helical" evidence="5">
    <location>
        <begin position="287"/>
        <end position="306"/>
    </location>
</feature>
<feature type="transmembrane region" description="Helical" evidence="5">
    <location>
        <begin position="340"/>
        <end position="361"/>
    </location>
</feature>
<dbReference type="InterPro" id="IPR036890">
    <property type="entry name" value="HATPase_C_sf"/>
</dbReference>
<dbReference type="Gene3D" id="1.10.287.130">
    <property type="match status" value="1"/>
</dbReference>
<dbReference type="PRINTS" id="PR00344">
    <property type="entry name" value="BCTRLSENSOR"/>
</dbReference>
<dbReference type="PANTHER" id="PTHR43065:SF42">
    <property type="entry name" value="TWO-COMPONENT SENSOR PPRA"/>
    <property type="match status" value="1"/>
</dbReference>
<evidence type="ECO:0000256" key="6">
    <source>
        <dbReference type="SAM" id="SignalP"/>
    </source>
</evidence>
<evidence type="ECO:0000313" key="9">
    <source>
        <dbReference type="Proteomes" id="UP000563426"/>
    </source>
</evidence>
<dbReference type="SUPFAM" id="SSF55874">
    <property type="entry name" value="ATPase domain of HSP90 chaperone/DNA topoisomerase II/histidine kinase"/>
    <property type="match status" value="1"/>
</dbReference>
<evidence type="ECO:0000256" key="3">
    <source>
        <dbReference type="ARBA" id="ARBA00022553"/>
    </source>
</evidence>
<evidence type="ECO:0000256" key="4">
    <source>
        <dbReference type="SAM" id="Coils"/>
    </source>
</evidence>
<organism evidence="8 9">
    <name type="scientific">Corallococcus exercitus</name>
    <dbReference type="NCBI Taxonomy" id="2316736"/>
    <lineage>
        <taxon>Bacteria</taxon>
        <taxon>Pseudomonadati</taxon>
        <taxon>Myxococcota</taxon>
        <taxon>Myxococcia</taxon>
        <taxon>Myxococcales</taxon>
        <taxon>Cystobacterineae</taxon>
        <taxon>Myxococcaceae</taxon>
        <taxon>Corallococcus</taxon>
    </lineage>
</organism>
<dbReference type="InterPro" id="IPR005467">
    <property type="entry name" value="His_kinase_dom"/>
</dbReference>
<gene>
    <name evidence="8" type="ORF">HMI49_17320</name>
</gene>
<dbReference type="Pfam" id="PF02518">
    <property type="entry name" value="HATPase_c"/>
    <property type="match status" value="1"/>
</dbReference>
<keyword evidence="5" id="KW-1133">Transmembrane helix</keyword>
<dbReference type="GO" id="GO:0000155">
    <property type="term" value="F:phosphorelay sensor kinase activity"/>
    <property type="evidence" value="ECO:0007669"/>
    <property type="project" value="InterPro"/>
</dbReference>
<evidence type="ECO:0000313" key="8">
    <source>
        <dbReference type="EMBL" id="NOK34962.1"/>
    </source>
</evidence>
<evidence type="ECO:0000259" key="7">
    <source>
        <dbReference type="PROSITE" id="PS50109"/>
    </source>
</evidence>
<feature type="transmembrane region" description="Helical" evidence="5">
    <location>
        <begin position="193"/>
        <end position="214"/>
    </location>
</feature>
<evidence type="ECO:0000256" key="2">
    <source>
        <dbReference type="ARBA" id="ARBA00012438"/>
    </source>
</evidence>
<dbReference type="SUPFAM" id="SSF47384">
    <property type="entry name" value="Homodimeric domain of signal transducing histidine kinase"/>
    <property type="match status" value="1"/>
</dbReference>
<evidence type="ECO:0000256" key="1">
    <source>
        <dbReference type="ARBA" id="ARBA00000085"/>
    </source>
</evidence>